<dbReference type="RefSeq" id="WP_035837334.1">
    <property type="nucleotide sequence ID" value="NZ_BNAB01000001.1"/>
</dbReference>
<evidence type="ECO:0000313" key="9">
    <source>
        <dbReference type="EMBL" id="SDW12065.1"/>
    </source>
</evidence>
<keyword evidence="4" id="KW-0732">Signal</keyword>
<dbReference type="GO" id="GO:0016491">
    <property type="term" value="F:oxidoreductase activity"/>
    <property type="evidence" value="ECO:0007669"/>
    <property type="project" value="UniProtKB-KW"/>
</dbReference>
<evidence type="ECO:0000259" key="5">
    <source>
        <dbReference type="Pfam" id="PF00394"/>
    </source>
</evidence>
<dbReference type="GO" id="GO:0005507">
    <property type="term" value="F:copper ion binding"/>
    <property type="evidence" value="ECO:0007669"/>
    <property type="project" value="InterPro"/>
</dbReference>
<dbReference type="Pfam" id="PF00394">
    <property type="entry name" value="Cu-oxidase"/>
    <property type="match status" value="1"/>
</dbReference>
<dbReference type="Pfam" id="PF07731">
    <property type="entry name" value="Cu-oxidase_2"/>
    <property type="match status" value="1"/>
</dbReference>
<dbReference type="SUPFAM" id="SSF49503">
    <property type="entry name" value="Cupredoxins"/>
    <property type="match status" value="3"/>
</dbReference>
<feature type="domain" description="Plastocyanin-like" evidence="7">
    <location>
        <begin position="36"/>
        <end position="142"/>
    </location>
</feature>
<dbReference type="InterPro" id="IPR006376">
    <property type="entry name" value="Cu-R_CopA"/>
</dbReference>
<dbReference type="PANTHER" id="PTHR11709:SF394">
    <property type="entry name" value="FI03373P-RELATED"/>
    <property type="match status" value="1"/>
</dbReference>
<reference evidence="9 10" key="2">
    <citation type="submission" date="2016-10" db="EMBL/GenBank/DDBJ databases">
        <authorList>
            <person name="Varghese N."/>
            <person name="Submissions S."/>
        </authorList>
    </citation>
    <scope>NUCLEOTIDE SEQUENCE [LARGE SCALE GENOMIC DNA]</scope>
    <source>
        <strain evidence="9 10">DSM 24802</strain>
    </source>
</reference>
<dbReference type="NCBIfam" id="TIGR01480">
    <property type="entry name" value="copper_res_A"/>
    <property type="match status" value="1"/>
</dbReference>
<reference evidence="8" key="3">
    <citation type="submission" date="2023-06" db="EMBL/GenBank/DDBJ databases">
        <authorList>
            <person name="Sun Q."/>
            <person name="Zhou Y."/>
        </authorList>
    </citation>
    <scope>NUCLEOTIDE SEQUENCE</scope>
    <source>
        <strain evidence="8">CGMCC 1.10859</strain>
    </source>
</reference>
<evidence type="ECO:0000256" key="1">
    <source>
        <dbReference type="ARBA" id="ARBA00022723"/>
    </source>
</evidence>
<dbReference type="Proteomes" id="UP000634647">
    <property type="component" value="Unassembled WGS sequence"/>
</dbReference>
<evidence type="ECO:0000256" key="3">
    <source>
        <dbReference type="ARBA" id="ARBA00023008"/>
    </source>
</evidence>
<feature type="chain" id="PRO_5042971611" evidence="4">
    <location>
        <begin position="25"/>
        <end position="590"/>
    </location>
</feature>
<keyword evidence="10" id="KW-1185">Reference proteome</keyword>
<dbReference type="InterPro" id="IPR001117">
    <property type="entry name" value="Cu-oxidase_2nd"/>
</dbReference>
<organism evidence="8 11">
    <name type="scientific">Allgaiera indica</name>
    <dbReference type="NCBI Taxonomy" id="765699"/>
    <lineage>
        <taxon>Bacteria</taxon>
        <taxon>Pseudomonadati</taxon>
        <taxon>Pseudomonadota</taxon>
        <taxon>Alphaproteobacteria</taxon>
        <taxon>Rhodobacterales</taxon>
        <taxon>Paracoccaceae</taxon>
        <taxon>Allgaiera</taxon>
    </lineage>
</organism>
<evidence type="ECO:0000259" key="7">
    <source>
        <dbReference type="Pfam" id="PF07732"/>
    </source>
</evidence>
<dbReference type="InterPro" id="IPR002355">
    <property type="entry name" value="Cu_oxidase_Cu_BS"/>
</dbReference>
<evidence type="ECO:0000259" key="6">
    <source>
        <dbReference type="Pfam" id="PF07731"/>
    </source>
</evidence>
<keyword evidence="1" id="KW-0479">Metal-binding</keyword>
<comment type="caution">
    <text evidence="8">The sequence shown here is derived from an EMBL/GenBank/DDBJ whole genome shotgun (WGS) entry which is preliminary data.</text>
</comment>
<reference evidence="8" key="1">
    <citation type="journal article" date="2014" name="Int. J. Syst. Evol. Microbiol.">
        <title>Complete genome sequence of Corynebacterium casei LMG S-19264T (=DSM 44701T), isolated from a smear-ripened cheese.</title>
        <authorList>
            <consortium name="US DOE Joint Genome Institute (JGI-PGF)"/>
            <person name="Walter F."/>
            <person name="Albersmeier A."/>
            <person name="Kalinowski J."/>
            <person name="Ruckert C."/>
        </authorList>
    </citation>
    <scope>NUCLEOTIDE SEQUENCE</scope>
    <source>
        <strain evidence="8">CGMCC 1.10859</strain>
    </source>
</reference>
<protein>
    <submittedName>
        <fullName evidence="8">Copper resistance protein A</fullName>
    </submittedName>
    <submittedName>
        <fullName evidence="9">Copper-resistance protein, CopA family</fullName>
    </submittedName>
</protein>
<evidence type="ECO:0000313" key="11">
    <source>
        <dbReference type="Proteomes" id="UP000634647"/>
    </source>
</evidence>
<name>A0AAN4UNG6_9RHOB</name>
<keyword evidence="2" id="KW-0560">Oxidoreductase</keyword>
<dbReference type="EMBL" id="BNAB01000001">
    <property type="protein sequence ID" value="GHD98514.1"/>
    <property type="molecule type" value="Genomic_DNA"/>
</dbReference>
<feature type="domain" description="Plastocyanin-like" evidence="5">
    <location>
        <begin position="225"/>
        <end position="311"/>
    </location>
</feature>
<dbReference type="InterPro" id="IPR034282">
    <property type="entry name" value="CuRO_2_CopA"/>
</dbReference>
<dbReference type="Pfam" id="PF07732">
    <property type="entry name" value="Cu-oxidase_3"/>
    <property type="match status" value="1"/>
</dbReference>
<dbReference type="InterPro" id="IPR011707">
    <property type="entry name" value="Cu-oxidase-like_N"/>
</dbReference>
<accession>A0AAN4UNG6</accession>
<dbReference type="AlphaFoldDB" id="A0AAN4UNG6"/>
<dbReference type="Gene3D" id="2.60.40.420">
    <property type="entry name" value="Cupredoxins - blue copper proteins"/>
    <property type="match status" value="3"/>
</dbReference>
<sequence length="590" mass="64525">MKNINILRPLAVFLGLSLAVPATAKTYDITVDKIRIDTGSFKKTGIGYNGSQTPTVLRFREGEEVTIRVHNNLRESTSIHWHGLILPYQEDGVPGISFKGIAPGETFTYRFPIKQAGTYWFHSHSGFQEPEGAYGAIVITPKRGEAVRADRDYVVQFTDKHPHSGSRIFRNLKASADYYNRSQRTAQDLIKDAKAEGLIAALKDRKMWGAMRMMPTDVEDVQGFTALINGASTKQNWTGLFKPGEKVRLRLINSSANAYFDVRVPGLKMTVVQADGNDVKPVTVDELRIAVAETYDVIVQPRERKAYSIIGESMGRTAMVRGTLAPSAGMVGPSFPLRPKPRLTMADMSGMMSGMDHSGDKMGTADMAGMDHSGMGHSGSDMKPANDMPGMDHSGHDMGGKSMAGMSGMSGMSGMAGMAGAGQASSKGKMRSPSFYAPGSGLIPTAANGGKFLGYEDLAARKPLYRDRPATREIEIRLTGNMERYIWSINGKKYQDAEPIRLKYGERVRFKFVNETMMAHPMHLHGMWTILDTGKGAYNPAKHTVSIAPGTTVYTETEVDAAGQWAFHCHLAYHMSSGMFRKVIVEGGPA</sequence>
<dbReference type="InterPro" id="IPR033138">
    <property type="entry name" value="Cu_oxidase_CS"/>
</dbReference>
<keyword evidence="3" id="KW-0186">Copper</keyword>
<dbReference type="EMBL" id="FNOB01000001">
    <property type="protein sequence ID" value="SDW12065.1"/>
    <property type="molecule type" value="Genomic_DNA"/>
</dbReference>
<evidence type="ECO:0000313" key="8">
    <source>
        <dbReference type="EMBL" id="GHD98514.1"/>
    </source>
</evidence>
<evidence type="ECO:0000256" key="4">
    <source>
        <dbReference type="SAM" id="SignalP"/>
    </source>
</evidence>
<dbReference type="CDD" id="cd13896">
    <property type="entry name" value="CuRO_3_CopA"/>
    <property type="match status" value="1"/>
</dbReference>
<dbReference type="PROSITE" id="PS00079">
    <property type="entry name" value="MULTICOPPER_OXIDASE1"/>
    <property type="match status" value="1"/>
</dbReference>
<dbReference type="PANTHER" id="PTHR11709">
    <property type="entry name" value="MULTI-COPPER OXIDASE"/>
    <property type="match status" value="1"/>
</dbReference>
<proteinExistence type="predicted"/>
<dbReference type="CDD" id="cd13874">
    <property type="entry name" value="CuRO_2_CopA"/>
    <property type="match status" value="1"/>
</dbReference>
<evidence type="ECO:0000313" key="10">
    <source>
        <dbReference type="Proteomes" id="UP000199541"/>
    </source>
</evidence>
<dbReference type="InterPro" id="IPR008972">
    <property type="entry name" value="Cupredoxin"/>
</dbReference>
<dbReference type="GO" id="GO:0042597">
    <property type="term" value="C:periplasmic space"/>
    <property type="evidence" value="ECO:0007669"/>
    <property type="project" value="InterPro"/>
</dbReference>
<evidence type="ECO:0000256" key="2">
    <source>
        <dbReference type="ARBA" id="ARBA00023002"/>
    </source>
</evidence>
<feature type="domain" description="Plastocyanin-like" evidence="6">
    <location>
        <begin position="468"/>
        <end position="586"/>
    </location>
</feature>
<dbReference type="InterPro" id="IPR045087">
    <property type="entry name" value="Cu-oxidase_fam"/>
</dbReference>
<dbReference type="InterPro" id="IPR011706">
    <property type="entry name" value="Cu-oxidase_C"/>
</dbReference>
<dbReference type="PROSITE" id="PS00080">
    <property type="entry name" value="MULTICOPPER_OXIDASE2"/>
    <property type="match status" value="1"/>
</dbReference>
<dbReference type="InterPro" id="IPR034279">
    <property type="entry name" value="CuRO_3_CopA"/>
</dbReference>
<gene>
    <name evidence="8" type="primary">pcoA</name>
    <name evidence="8" type="ORF">GCM10008024_02330</name>
    <name evidence="9" type="ORF">SAMN05444006_101314</name>
</gene>
<feature type="signal peptide" evidence="4">
    <location>
        <begin position="1"/>
        <end position="24"/>
    </location>
</feature>
<dbReference type="Proteomes" id="UP000199541">
    <property type="component" value="Unassembled WGS sequence"/>
</dbReference>